<comment type="pathway">
    <text evidence="2">Carbohydrate biosynthesis; gluconeogenesis.</text>
</comment>
<dbReference type="RefSeq" id="WP_369084033.1">
    <property type="nucleotide sequence ID" value="NZ_JBFSHR010000001.1"/>
</dbReference>
<evidence type="ECO:0000256" key="4">
    <source>
        <dbReference type="ARBA" id="ARBA00022723"/>
    </source>
</evidence>
<dbReference type="GO" id="GO:0042132">
    <property type="term" value="F:fructose 1,6-bisphosphate 1-phosphatase activity"/>
    <property type="evidence" value="ECO:0007669"/>
    <property type="project" value="UniProtKB-EC"/>
</dbReference>
<dbReference type="Gene3D" id="3.30.540.10">
    <property type="entry name" value="Fructose-1,6-Bisphosphatase, subunit A, domain 1"/>
    <property type="match status" value="1"/>
</dbReference>
<dbReference type="PANTHER" id="PTHR30447">
    <property type="entry name" value="FRUCTOSE-1,6-BISPHOSPHATASE CLASS 2"/>
    <property type="match status" value="1"/>
</dbReference>
<evidence type="ECO:0000256" key="8">
    <source>
        <dbReference type="PIRNR" id="PIRNR004532"/>
    </source>
</evidence>
<evidence type="ECO:0000313" key="9">
    <source>
        <dbReference type="EMBL" id="MEX6428242.1"/>
    </source>
</evidence>
<comment type="similarity">
    <text evidence="3 8">Belongs to the FBPase class 2 family.</text>
</comment>
<evidence type="ECO:0000256" key="2">
    <source>
        <dbReference type="ARBA" id="ARBA00004742"/>
    </source>
</evidence>
<dbReference type="EMBL" id="JBFSHR010000001">
    <property type="protein sequence ID" value="MEX6428242.1"/>
    <property type="molecule type" value="Genomic_DNA"/>
</dbReference>
<keyword evidence="7 8" id="KW-0119">Carbohydrate metabolism</keyword>
<sequence length="328" mass="34730">MPESSAPDRNLALEMVRVTEAAALASTPWVGRGEKESADGAAVNAMRSVLDVVAMNGTVIIGEGEKDHAPMLFNGEHVGDGTGPQVDIAVDPIEGTTPTAMGRSGAMSVIAVAGSGSMFFPGPIVYMDKLATGPDGAEAVSLELTPRENIVELARVRHCKTSEITVAILDRPRHAALIDEVRGAGARIYLIGDGDVAAAILTSLPSSNIDMLLGVGGSPEAVIAAAGLQCLDGAIQVRLWPRDDLERQRAVDAGYDLDRILDTSDLVNSQDCFFAATGITDSELLRGVRTRRGEAITHSIVMRSRSKTVRTIEAVHRVEKLKNFQLIP</sequence>
<evidence type="ECO:0000256" key="7">
    <source>
        <dbReference type="ARBA" id="ARBA00023277"/>
    </source>
</evidence>
<protein>
    <recommendedName>
        <fullName evidence="8">Fructose-1,6-bisphosphatase</fullName>
    </recommendedName>
</protein>
<comment type="catalytic activity">
    <reaction evidence="1">
        <text>beta-D-fructose 1,6-bisphosphate + H2O = beta-D-fructose 6-phosphate + phosphate</text>
        <dbReference type="Rhea" id="RHEA:11064"/>
        <dbReference type="ChEBI" id="CHEBI:15377"/>
        <dbReference type="ChEBI" id="CHEBI:32966"/>
        <dbReference type="ChEBI" id="CHEBI:43474"/>
        <dbReference type="ChEBI" id="CHEBI:57634"/>
        <dbReference type="EC" id="3.1.3.11"/>
    </reaction>
</comment>
<accession>A0ABV3XY46</accession>
<name>A0ABV3XY46_9ACTN</name>
<evidence type="ECO:0000256" key="1">
    <source>
        <dbReference type="ARBA" id="ARBA00001273"/>
    </source>
</evidence>
<evidence type="ECO:0000256" key="3">
    <source>
        <dbReference type="ARBA" id="ARBA00008989"/>
    </source>
</evidence>
<evidence type="ECO:0000256" key="5">
    <source>
        <dbReference type="ARBA" id="ARBA00022801"/>
    </source>
</evidence>
<dbReference type="InterPro" id="IPR004464">
    <property type="entry name" value="FBPase_class-2/SBPase"/>
</dbReference>
<dbReference type="CDD" id="cd01516">
    <property type="entry name" value="FBPase_glpX"/>
    <property type="match status" value="1"/>
</dbReference>
<evidence type="ECO:0000256" key="6">
    <source>
        <dbReference type="ARBA" id="ARBA00023211"/>
    </source>
</evidence>
<reference evidence="9 10" key="1">
    <citation type="submission" date="2024-07" db="EMBL/GenBank/DDBJ databases">
        <title>Draft Genome Sequence of Ferrimicrobium acidiphilum Strain YE2023, Isolated from a Pulp of Bioleach Reactor.</title>
        <authorList>
            <person name="Elkina Y.A."/>
            <person name="Bulaeva A.G."/>
            <person name="Beletsky A.V."/>
            <person name="Mardanov A.V."/>
        </authorList>
    </citation>
    <scope>NUCLEOTIDE SEQUENCE [LARGE SCALE GENOMIC DNA]</scope>
    <source>
        <strain evidence="9 10">YE2023</strain>
    </source>
</reference>
<keyword evidence="10" id="KW-1185">Reference proteome</keyword>
<dbReference type="PANTHER" id="PTHR30447:SF0">
    <property type="entry name" value="FRUCTOSE-1,6-BISPHOSPHATASE 1 CLASS 2-RELATED"/>
    <property type="match status" value="1"/>
</dbReference>
<dbReference type="PIRSF" id="PIRSF004532">
    <property type="entry name" value="GlpX"/>
    <property type="match status" value="1"/>
</dbReference>
<evidence type="ECO:0000313" key="10">
    <source>
        <dbReference type="Proteomes" id="UP001560267"/>
    </source>
</evidence>
<dbReference type="Gene3D" id="3.40.190.90">
    <property type="match status" value="1"/>
</dbReference>
<dbReference type="Pfam" id="PF03320">
    <property type="entry name" value="FBPase_glpX"/>
    <property type="match status" value="1"/>
</dbReference>
<dbReference type="NCBIfam" id="TIGR00330">
    <property type="entry name" value="glpX"/>
    <property type="match status" value="1"/>
</dbReference>
<dbReference type="SUPFAM" id="SSF56655">
    <property type="entry name" value="Carbohydrate phosphatase"/>
    <property type="match status" value="1"/>
</dbReference>
<keyword evidence="5 9" id="KW-0378">Hydrolase</keyword>
<keyword evidence="4" id="KW-0479">Metal-binding</keyword>
<gene>
    <name evidence="9" type="primary">glpX</name>
    <name evidence="9" type="ORF">AB6A68_00065</name>
</gene>
<dbReference type="Proteomes" id="UP001560267">
    <property type="component" value="Unassembled WGS sequence"/>
</dbReference>
<comment type="caution">
    <text evidence="9">The sequence shown here is derived from an EMBL/GenBank/DDBJ whole genome shotgun (WGS) entry which is preliminary data.</text>
</comment>
<proteinExistence type="inferred from homology"/>
<organism evidence="9 10">
    <name type="scientific">Ferrimicrobium acidiphilum</name>
    <dbReference type="NCBI Taxonomy" id="121039"/>
    <lineage>
        <taxon>Bacteria</taxon>
        <taxon>Bacillati</taxon>
        <taxon>Actinomycetota</taxon>
        <taxon>Acidimicrobiia</taxon>
        <taxon>Acidimicrobiales</taxon>
        <taxon>Acidimicrobiaceae</taxon>
        <taxon>Ferrimicrobium</taxon>
    </lineage>
</organism>
<keyword evidence="6" id="KW-0464">Manganese</keyword>